<gene>
    <name evidence="1" type="ORF">I79_013978</name>
</gene>
<evidence type="ECO:0000313" key="2">
    <source>
        <dbReference type="Proteomes" id="UP000001075"/>
    </source>
</evidence>
<protein>
    <submittedName>
        <fullName evidence="1">HAUS augmin-like complex subunit 7</fullName>
    </submittedName>
</protein>
<dbReference type="Proteomes" id="UP000001075">
    <property type="component" value="Unassembled WGS sequence"/>
</dbReference>
<organism evidence="1 2">
    <name type="scientific">Cricetulus griseus</name>
    <name type="common">Chinese hamster</name>
    <name type="synonym">Cricetulus barabensis griseus</name>
    <dbReference type="NCBI Taxonomy" id="10029"/>
    <lineage>
        <taxon>Eukaryota</taxon>
        <taxon>Metazoa</taxon>
        <taxon>Chordata</taxon>
        <taxon>Craniata</taxon>
        <taxon>Vertebrata</taxon>
        <taxon>Euteleostomi</taxon>
        <taxon>Mammalia</taxon>
        <taxon>Eutheria</taxon>
        <taxon>Euarchontoglires</taxon>
        <taxon>Glires</taxon>
        <taxon>Rodentia</taxon>
        <taxon>Myomorpha</taxon>
        <taxon>Muroidea</taxon>
        <taxon>Cricetidae</taxon>
        <taxon>Cricetinae</taxon>
        <taxon>Cricetulus</taxon>
    </lineage>
</organism>
<dbReference type="STRING" id="10029.G3HSX9"/>
<dbReference type="PANTHER" id="PTHR14352:SF2">
    <property type="entry name" value="HAUS AUGMIN-LIKE COMPLEX SUBUNIT 7"/>
    <property type="match status" value="1"/>
</dbReference>
<dbReference type="EMBL" id="JH000676">
    <property type="protein sequence ID" value="EGV92106.1"/>
    <property type="molecule type" value="Genomic_DNA"/>
</dbReference>
<sequence length="284" mass="31168">MSFPTILGQQGPDTVAQATHVTKGRECPQKQLQFMDQLLDMMRSLATGCSTSSSLKEHLEDTTEKNEALLGELLSSPNLWAILKPENEPWPLDMQSSLNKQCDDLPKAGPSAQSEGEKVADLARQLQESATKLQTLRDQCFAQHKAGTDTSTIDQKLRLVISDFYQLILAFLQVYDDELGKCCQRPLPSLHPSGPIIQAVYQTLTSCGQLLRAVMEIADTSAEAMEAARRQQGEPNCWGSNNSGISLGNCLGLRGNCPCLLSPNMLHGRTAFFCVPPVFRRLAC</sequence>
<name>G3HSX9_CRIGR</name>
<dbReference type="PANTHER" id="PTHR14352">
    <property type="entry name" value="HAUS AUGMIN-LIKE COMPLEX SUBUNIT 7"/>
    <property type="match status" value="1"/>
</dbReference>
<evidence type="ECO:0000313" key="1">
    <source>
        <dbReference type="EMBL" id="EGV92106.1"/>
    </source>
</evidence>
<dbReference type="GO" id="GO:0031023">
    <property type="term" value="P:microtubule organizing center organization"/>
    <property type="evidence" value="ECO:0007669"/>
    <property type="project" value="TreeGrafter"/>
</dbReference>
<dbReference type="AlphaFoldDB" id="G3HSX9"/>
<accession>G3HSX9</accession>
<dbReference type="GO" id="GO:0051011">
    <property type="term" value="F:microtubule minus-end binding"/>
    <property type="evidence" value="ECO:0007669"/>
    <property type="project" value="TreeGrafter"/>
</dbReference>
<reference evidence="2" key="1">
    <citation type="journal article" date="2011" name="Nat. Biotechnol.">
        <title>The genomic sequence of the Chinese hamster ovary (CHO)-K1 cell line.</title>
        <authorList>
            <person name="Xu X."/>
            <person name="Nagarajan H."/>
            <person name="Lewis N.E."/>
            <person name="Pan S."/>
            <person name="Cai Z."/>
            <person name="Liu X."/>
            <person name="Chen W."/>
            <person name="Xie M."/>
            <person name="Wang W."/>
            <person name="Hammond S."/>
            <person name="Andersen M.R."/>
            <person name="Neff N."/>
            <person name="Passarelli B."/>
            <person name="Koh W."/>
            <person name="Fan H.C."/>
            <person name="Wang J."/>
            <person name="Gui Y."/>
            <person name="Lee K.H."/>
            <person name="Betenbaugh M.J."/>
            <person name="Quake S.R."/>
            <person name="Famili I."/>
            <person name="Palsson B.O."/>
            <person name="Wang J."/>
        </authorList>
    </citation>
    <scope>NUCLEOTIDE SEQUENCE [LARGE SCALE GENOMIC DNA]</scope>
    <source>
        <strain evidence="2">CHO K1 cell line</strain>
    </source>
</reference>
<dbReference type="InterPro" id="IPR029711">
    <property type="entry name" value="Haus7-like"/>
</dbReference>
<dbReference type="FunCoup" id="G3HSX9">
    <property type="interactions" value="171"/>
</dbReference>
<proteinExistence type="predicted"/>
<dbReference type="PaxDb" id="10029-XP_007626335.1"/>
<dbReference type="GO" id="GO:0051225">
    <property type="term" value="P:spindle assembly"/>
    <property type="evidence" value="ECO:0007669"/>
    <property type="project" value="TreeGrafter"/>
</dbReference>
<dbReference type="eggNOG" id="ENOG502RYVK">
    <property type="taxonomic scope" value="Eukaryota"/>
</dbReference>
<dbReference type="GO" id="GO:0070652">
    <property type="term" value="C:HAUS complex"/>
    <property type="evidence" value="ECO:0007669"/>
    <property type="project" value="TreeGrafter"/>
</dbReference>
<dbReference type="InParanoid" id="G3HSX9"/>